<dbReference type="InterPro" id="IPR039718">
    <property type="entry name" value="Rrm1"/>
</dbReference>
<dbReference type="Pfam" id="PF02867">
    <property type="entry name" value="Ribonuc_red_lgC"/>
    <property type="match status" value="1"/>
</dbReference>
<dbReference type="PROSITE" id="PS00089">
    <property type="entry name" value="RIBORED_LARGE"/>
    <property type="match status" value="1"/>
</dbReference>
<dbReference type="InterPro" id="IPR027434">
    <property type="entry name" value="Homing_endonucl"/>
</dbReference>
<comment type="similarity">
    <text evidence="1">Belongs to the ribonucleoside diphosphate reductase large chain family.</text>
</comment>
<dbReference type="Pfam" id="PF14890">
    <property type="entry name" value="Intein_splicing"/>
    <property type="match status" value="1"/>
</dbReference>
<evidence type="ECO:0000256" key="2">
    <source>
        <dbReference type="ARBA" id="ARBA00022813"/>
    </source>
</evidence>
<dbReference type="GeneID" id="10359158"/>
<dbReference type="PROSITE" id="PS50819">
    <property type="entry name" value="INTEIN_ENDONUCLEASE"/>
    <property type="match status" value="1"/>
</dbReference>
<proteinExistence type="inferred from homology"/>
<dbReference type="SMART" id="SM00305">
    <property type="entry name" value="HintC"/>
    <property type="match status" value="1"/>
</dbReference>
<dbReference type="InterPro" id="IPR004042">
    <property type="entry name" value="Intein_endonuc_central"/>
</dbReference>
<dbReference type="OrthoDB" id="2980at10239"/>
<dbReference type="InterPro" id="IPR013346">
    <property type="entry name" value="NrdE_NrdA_C"/>
</dbReference>
<dbReference type="Proteomes" id="UP000000331">
    <property type="component" value="Segment"/>
</dbReference>
<dbReference type="Gene3D" id="2.170.16.10">
    <property type="entry name" value="Hedgehog/Intein (Hint) domain"/>
    <property type="match status" value="1"/>
</dbReference>
<dbReference type="GO" id="GO:0009263">
    <property type="term" value="P:deoxyribonucleotide biosynthetic process"/>
    <property type="evidence" value="ECO:0007669"/>
    <property type="project" value="TreeGrafter"/>
</dbReference>
<dbReference type="Gene3D" id="1.10.1650.20">
    <property type="match status" value="1"/>
</dbReference>
<dbReference type="PANTHER" id="PTHR11573:SF30">
    <property type="entry name" value="RIBONUCLEOSIDE-DIPHOSPHATE REDUCTASE 2 SUBUNIT ALPHA"/>
    <property type="match status" value="1"/>
</dbReference>
<sequence>MQRNGAGAVYLNVFHPDIINFLATKKENADEKVRIKTLSMGLILPDKFYELVGNDDYMYLFSPYDVEREYGKPFSYINITEEYDNLVENKSITKSRIKARQLNDEISKLQQEAGYPYIINEDTVNLANAGDGKVIMSNLCLTGDTRINTDIGYRKLEDLHTTQDDFNVVVDNRAKNMDINDYGVSLTSSTKVVKTAEDADVYKLTTQKGREIKGTLWHKFYVVRNNELLKLPLSEVLIGDKLLTQSGESHSFGSGCHKELAFLVGSFIADGSITAERAHGRPSANISLYGDKESYITELETSIETVIGRYLSEDVTVRGSANTSPRFKKAVDGGVRLNSTLLARVFEMFGFHNQTKLTVPEFIFSSDKETQKEFLRGYLSFDGSFSTNNQNTTVFNITSTSTQLLRDVQMLLGNMGITPAISVVNEHKDTIKVNGESWTRNPSARIYVGAKEEVYKLSQLWEWKESHQAVIRNFVERYKLNNRTCKNTYLDTVTSIDFHSVEDVYDVNVSDGHSVIFNGIATGNCSEILQEHVPSKLNRDLSYSEVGQDISCNLGSTVISNMMDSGKEFGDKVELMMRALTKVSMSTSIEEVPTIKKGNDLTHSVGLGAMGLHSYLADMEIMYGDEQSKDFTNMYFLLLNYYSLKASNKLSKEAGNSYYGFENSTYASGEYFDTYLANNDLAPRTERVAELFEDIHIPTVEDWRQLQQEVQAFGLFNKYRMALAPYR</sequence>
<evidence type="ECO:0000259" key="4">
    <source>
        <dbReference type="PROSITE" id="PS50819"/>
    </source>
</evidence>
<dbReference type="GO" id="GO:0004519">
    <property type="term" value="F:endonuclease activity"/>
    <property type="evidence" value="ECO:0007669"/>
    <property type="project" value="InterPro"/>
</dbReference>
<dbReference type="InterPro" id="IPR003586">
    <property type="entry name" value="Hint_dom_C"/>
</dbReference>
<dbReference type="Gene3D" id="3.20.70.20">
    <property type="match status" value="2"/>
</dbReference>
<dbReference type="InterPro" id="IPR000788">
    <property type="entry name" value="RNR_lg_C"/>
</dbReference>
<dbReference type="GO" id="GO:0005524">
    <property type="term" value="F:ATP binding"/>
    <property type="evidence" value="ECO:0007669"/>
    <property type="project" value="TreeGrafter"/>
</dbReference>
<dbReference type="PROSITE" id="PS50817">
    <property type="entry name" value="INTEIN_N_TER"/>
    <property type="match status" value="1"/>
</dbReference>
<dbReference type="GO" id="GO:0016539">
    <property type="term" value="P:intein-mediated protein splicing"/>
    <property type="evidence" value="ECO:0007669"/>
    <property type="project" value="InterPro"/>
</dbReference>
<dbReference type="NCBIfam" id="TIGR01443">
    <property type="entry name" value="intein_Cterm"/>
    <property type="match status" value="1"/>
</dbReference>
<keyword evidence="2" id="KW-0068">Autocatalytic cleavage</keyword>
<dbReference type="KEGG" id="vg:10359158"/>
<dbReference type="InterPro" id="IPR036844">
    <property type="entry name" value="Hint_dom_sf"/>
</dbReference>
<name>D9J0S5_9CAUD</name>
<protein>
    <submittedName>
        <fullName evidence="5">Gp128</fullName>
    </submittedName>
</protein>
<dbReference type="Pfam" id="PF14528">
    <property type="entry name" value="LAGLIDADG_3"/>
    <property type="match status" value="1"/>
</dbReference>
<dbReference type="NCBIfam" id="TIGR01445">
    <property type="entry name" value="intein_Nterm"/>
    <property type="match status" value="1"/>
</dbReference>
<dbReference type="PANTHER" id="PTHR11573">
    <property type="entry name" value="RIBONUCLEOSIDE-DIPHOSPHATE REDUCTASE LARGE CHAIN"/>
    <property type="match status" value="1"/>
</dbReference>
<dbReference type="SUPFAM" id="SSF51294">
    <property type="entry name" value="Hedgehog/intein (Hint) domain"/>
    <property type="match status" value="1"/>
</dbReference>
<accession>D9J0S5</accession>
<dbReference type="InterPro" id="IPR004860">
    <property type="entry name" value="LAGLIDADG_dom"/>
</dbReference>
<keyword evidence="3" id="KW-0651">Protein splicing</keyword>
<dbReference type="InterPro" id="IPR030934">
    <property type="entry name" value="Intein_C"/>
</dbReference>
<dbReference type="PROSITE" id="PS50818">
    <property type="entry name" value="INTEIN_C_TER"/>
    <property type="match status" value="1"/>
</dbReference>
<dbReference type="InterPro" id="IPR006142">
    <property type="entry name" value="INTEIN"/>
</dbReference>
<dbReference type="GO" id="GO:0004748">
    <property type="term" value="F:ribonucleoside-diphosphate reductase activity, thioredoxin disulfide as acceptor"/>
    <property type="evidence" value="ECO:0007669"/>
    <property type="project" value="TreeGrafter"/>
</dbReference>
<feature type="domain" description="DOD-type homing endonuclease" evidence="4">
    <location>
        <begin position="263"/>
        <end position="417"/>
    </location>
</feature>
<evidence type="ECO:0000313" key="6">
    <source>
        <dbReference type="Proteomes" id="UP000000331"/>
    </source>
</evidence>
<keyword evidence="6" id="KW-1185">Reference proteome</keyword>
<dbReference type="SMART" id="SM00306">
    <property type="entry name" value="HintN"/>
    <property type="match status" value="1"/>
</dbReference>
<dbReference type="RefSeq" id="YP_004301461.1">
    <property type="nucleotide sequence ID" value="NC_015253.1"/>
</dbReference>
<evidence type="ECO:0000313" key="5">
    <source>
        <dbReference type="EMBL" id="ADJ53162.1"/>
    </source>
</evidence>
<dbReference type="InterPro" id="IPR003587">
    <property type="entry name" value="Hint_dom_N"/>
</dbReference>
<dbReference type="InterPro" id="IPR006141">
    <property type="entry name" value="Intein_N"/>
</dbReference>
<dbReference type="PRINTS" id="PR00379">
    <property type="entry name" value="INTEIN"/>
</dbReference>
<organism evidence="5 6">
    <name type="scientific">Brochothrix phage A9</name>
    <dbReference type="NCBI Taxonomy" id="857312"/>
    <lineage>
        <taxon>Viruses</taxon>
        <taxon>Duplodnaviria</taxon>
        <taxon>Heunggongvirae</taxon>
        <taxon>Uroviricota</taxon>
        <taxon>Caudoviricetes</taxon>
        <taxon>Herelleviridae</taxon>
        <taxon>Klumppvirus</taxon>
        <taxon>Klumppvirus A9</taxon>
    </lineage>
</organism>
<dbReference type="CDD" id="cd00081">
    <property type="entry name" value="Hint"/>
    <property type="match status" value="1"/>
</dbReference>
<dbReference type="EMBL" id="HM242243">
    <property type="protein sequence ID" value="ADJ53162.1"/>
    <property type="molecule type" value="Genomic_DNA"/>
</dbReference>
<reference evidence="5 6" key="1">
    <citation type="journal article" date="2010" name="J. Bacteriol.">
        <title>Brochothrix thermosphacta bacteriophages feature heterogeneous and highly mosaic genomes and utilize unique prophage insertion sites.</title>
        <authorList>
            <person name="Kilcher S."/>
            <person name="Loessner M.J."/>
            <person name="Klumpp J."/>
        </authorList>
    </citation>
    <scope>NUCLEOTIDE SEQUENCE [LARGE SCALE GENOMIC DNA]</scope>
</reference>
<evidence type="ECO:0000256" key="3">
    <source>
        <dbReference type="ARBA" id="ARBA00023000"/>
    </source>
</evidence>
<dbReference type="SUPFAM" id="SSF55608">
    <property type="entry name" value="Homing endonucleases"/>
    <property type="match status" value="1"/>
</dbReference>
<dbReference type="SUPFAM" id="SSF51998">
    <property type="entry name" value="PFL-like glycyl radical enzymes"/>
    <property type="match status" value="1"/>
</dbReference>
<evidence type="ECO:0000256" key="1">
    <source>
        <dbReference type="ARBA" id="ARBA00010406"/>
    </source>
</evidence>
<dbReference type="Gene3D" id="3.10.28.10">
    <property type="entry name" value="Homing endonucleases"/>
    <property type="match status" value="1"/>
</dbReference>